<dbReference type="HOGENOM" id="CLU_091717_0_0_6"/>
<name>E6WXD1_PSEUU</name>
<dbReference type="Proteomes" id="UP000008632">
    <property type="component" value="Chromosome"/>
</dbReference>
<organism evidence="1 2">
    <name type="scientific">Pseudoxanthomonas suwonensis (strain 11-1)</name>
    <dbReference type="NCBI Taxonomy" id="743721"/>
    <lineage>
        <taxon>Bacteria</taxon>
        <taxon>Pseudomonadati</taxon>
        <taxon>Pseudomonadota</taxon>
        <taxon>Gammaproteobacteria</taxon>
        <taxon>Lysobacterales</taxon>
        <taxon>Lysobacteraceae</taxon>
        <taxon>Pseudoxanthomonas</taxon>
    </lineage>
</organism>
<dbReference type="OrthoDB" id="1425096at2"/>
<keyword evidence="2" id="KW-1185">Reference proteome</keyword>
<dbReference type="AlphaFoldDB" id="E6WXD1"/>
<gene>
    <name evidence="1" type="ordered locus">Psesu_3007</name>
</gene>
<reference evidence="1 2" key="1">
    <citation type="submission" date="2011-01" db="EMBL/GenBank/DDBJ databases">
        <title>Complete sequence of Pseudoxanthomonas suwonensis 11-1.</title>
        <authorList>
            <consortium name="US DOE Joint Genome Institute"/>
            <person name="Lucas S."/>
            <person name="Copeland A."/>
            <person name="Lapidus A."/>
            <person name="Cheng J.-F."/>
            <person name="Goodwin L."/>
            <person name="Pitluck S."/>
            <person name="Teshima H."/>
            <person name="Detter J.C."/>
            <person name="Han C."/>
            <person name="Tapia R."/>
            <person name="Land M."/>
            <person name="Hauser L."/>
            <person name="Kyrpides N."/>
            <person name="Ivanova N."/>
            <person name="Ovchinnikova G."/>
            <person name="Siebers A.K."/>
            <person name="Allgaier M."/>
            <person name="Thelen M.P."/>
            <person name="Hugenholtz P."/>
            <person name="Gladden J."/>
            <person name="Woyke T."/>
        </authorList>
    </citation>
    <scope>NUCLEOTIDE SEQUENCE [LARGE SCALE GENOMIC DNA]</scope>
    <source>
        <strain evidence="2">11-1</strain>
    </source>
</reference>
<dbReference type="STRING" id="743721.Psesu_3007"/>
<evidence type="ECO:0000313" key="2">
    <source>
        <dbReference type="Proteomes" id="UP000008632"/>
    </source>
</evidence>
<accession>E6WXD1</accession>
<proteinExistence type="predicted"/>
<protein>
    <submittedName>
        <fullName evidence="1">Uncharacterized protein</fullName>
    </submittedName>
</protein>
<evidence type="ECO:0000313" key="1">
    <source>
        <dbReference type="EMBL" id="ADV28830.1"/>
    </source>
</evidence>
<sequence>MTVLTAAALKERHRAIREDQPEALRLRIHRALSWLQRAEQAGDDPDLRFILSWVALNAGYAREFGQAERERDRARAFLATIVGLDREGRLHQALFQQFSGPIRTLVGNRFAFEPFWAALRDHDSSGRWEQAFAASQKAALAAVTGRDTATVLSIVFDRLYVLRNQLVHGGATWNSQVNRSQVRDGVAILGTVVPLVLDIMMSNPEQEYGEILYPVV</sequence>
<dbReference type="KEGG" id="psu:Psesu_3007"/>
<dbReference type="eggNOG" id="ENOG502Z83Q">
    <property type="taxonomic scope" value="Bacteria"/>
</dbReference>
<dbReference type="EMBL" id="CP002446">
    <property type="protein sequence ID" value="ADV28830.1"/>
    <property type="molecule type" value="Genomic_DNA"/>
</dbReference>